<reference evidence="2" key="1">
    <citation type="submission" date="2023-03" db="EMBL/GenBank/DDBJ databases">
        <title>Chromosome-scale reference genome and RAD-based genetic map of yellow starthistle (Centaurea solstitialis) reveal putative structural variation and QTLs associated with invader traits.</title>
        <authorList>
            <person name="Reatini B."/>
            <person name="Cang F.A."/>
            <person name="Jiang Q."/>
            <person name="Mckibben M.T.W."/>
            <person name="Barker M.S."/>
            <person name="Rieseberg L.H."/>
            <person name="Dlugosch K.M."/>
        </authorList>
    </citation>
    <scope>NUCLEOTIDE SEQUENCE</scope>
    <source>
        <strain evidence="2">CAN-66</strain>
        <tissue evidence="2">Leaf</tissue>
    </source>
</reference>
<accession>A0AA38TQE4</accession>
<sequence length="257" mass="29604">MHKDGKWLAVDPFQMLLWSTLVTNSRVNYDFCCSESQPTDHAQAHLQPQEPKPYAAPENPIRRASTRPPSGSITTPKPRLPRFQSETHCKIGVDLEEIGESTKEMEVMELGLRRWTTRSGYNGGWSNKRPSRSAEPENGNRSNWKPQGRKKQFLNQRNKIRYKHQTTSTKIVNLALSSADGLGRASLRMWRASFQRASNVGSNAKHINLRKSDEQSLPLISRGGFKCEPLFGCEHEDNRERYKWRMTRRHVRSMVDD</sequence>
<dbReference type="EMBL" id="JARYMX010000001">
    <property type="protein sequence ID" value="KAJ9565153.1"/>
    <property type="molecule type" value="Genomic_DNA"/>
</dbReference>
<evidence type="ECO:0000256" key="1">
    <source>
        <dbReference type="SAM" id="MobiDB-lite"/>
    </source>
</evidence>
<dbReference type="AlphaFoldDB" id="A0AA38TQE4"/>
<comment type="caution">
    <text evidence="2">The sequence shown here is derived from an EMBL/GenBank/DDBJ whole genome shotgun (WGS) entry which is preliminary data.</text>
</comment>
<evidence type="ECO:0000313" key="3">
    <source>
        <dbReference type="Proteomes" id="UP001172457"/>
    </source>
</evidence>
<proteinExistence type="predicted"/>
<name>A0AA38TQE4_9ASTR</name>
<dbReference type="Proteomes" id="UP001172457">
    <property type="component" value="Chromosome 1"/>
</dbReference>
<gene>
    <name evidence="2" type="ORF">OSB04_001119</name>
</gene>
<feature type="region of interest" description="Disordered" evidence="1">
    <location>
        <begin position="119"/>
        <end position="152"/>
    </location>
</feature>
<feature type="region of interest" description="Disordered" evidence="1">
    <location>
        <begin position="40"/>
        <end position="81"/>
    </location>
</feature>
<organism evidence="2 3">
    <name type="scientific">Centaurea solstitialis</name>
    <name type="common">yellow star-thistle</name>
    <dbReference type="NCBI Taxonomy" id="347529"/>
    <lineage>
        <taxon>Eukaryota</taxon>
        <taxon>Viridiplantae</taxon>
        <taxon>Streptophyta</taxon>
        <taxon>Embryophyta</taxon>
        <taxon>Tracheophyta</taxon>
        <taxon>Spermatophyta</taxon>
        <taxon>Magnoliopsida</taxon>
        <taxon>eudicotyledons</taxon>
        <taxon>Gunneridae</taxon>
        <taxon>Pentapetalae</taxon>
        <taxon>asterids</taxon>
        <taxon>campanulids</taxon>
        <taxon>Asterales</taxon>
        <taxon>Asteraceae</taxon>
        <taxon>Carduoideae</taxon>
        <taxon>Cardueae</taxon>
        <taxon>Centaureinae</taxon>
        <taxon>Centaurea</taxon>
    </lineage>
</organism>
<protein>
    <submittedName>
        <fullName evidence="2">Uncharacterized protein</fullName>
    </submittedName>
</protein>
<keyword evidence="3" id="KW-1185">Reference proteome</keyword>
<evidence type="ECO:0000313" key="2">
    <source>
        <dbReference type="EMBL" id="KAJ9565153.1"/>
    </source>
</evidence>